<proteinExistence type="predicted"/>
<dbReference type="Gene3D" id="1.20.120.740">
    <property type="entry name" value="YgfB uncharacterised protein family UPF0149, PF03695"/>
    <property type="match status" value="1"/>
</dbReference>
<dbReference type="RefSeq" id="WP_090193723.1">
    <property type="nucleotide sequence ID" value="NZ_LT629785.1"/>
</dbReference>
<sequence>MSFAEQLTRLQGFLDADDLHEEALDYMATHGYLTALSICPEQVPSREWIDALFAEPPHYRSDAEREDIEATLQQLKEHIARHMAGDEEPEIPCDLDLGDDPDDSELRGWCIGFMEGVFLRESIWFENAEDEVSELLLPIMVGSGLFDDQPEFADIASDRDLTDSMIEQIPELLTAMFLLFNSPDEKPALLKPRHH</sequence>
<dbReference type="SUPFAM" id="SSF101327">
    <property type="entry name" value="YgfB-like"/>
    <property type="match status" value="1"/>
</dbReference>
<gene>
    <name evidence="1" type="ORF">SAMN05216296_1396</name>
</gene>
<protein>
    <recommendedName>
        <fullName evidence="3">YecA family protein</fullName>
    </recommendedName>
</protein>
<dbReference type="Proteomes" id="UP000243232">
    <property type="component" value="Chromosome I"/>
</dbReference>
<dbReference type="OrthoDB" id="7008537at2"/>
<dbReference type="EMBL" id="LT629785">
    <property type="protein sequence ID" value="SDU03519.1"/>
    <property type="molecule type" value="Genomic_DNA"/>
</dbReference>
<dbReference type="STRING" id="364197.SAMN05216296_1396"/>
<accession>A0A1H2F864</accession>
<evidence type="ECO:0000313" key="2">
    <source>
        <dbReference type="Proteomes" id="UP000243232"/>
    </source>
</evidence>
<dbReference type="Pfam" id="PF03695">
    <property type="entry name" value="UPF0149"/>
    <property type="match status" value="1"/>
</dbReference>
<evidence type="ECO:0008006" key="3">
    <source>
        <dbReference type="Google" id="ProtNLM"/>
    </source>
</evidence>
<reference evidence="2" key="1">
    <citation type="submission" date="2016-10" db="EMBL/GenBank/DDBJ databases">
        <authorList>
            <person name="Varghese N."/>
            <person name="Submissions S."/>
        </authorList>
    </citation>
    <scope>NUCLEOTIDE SEQUENCE [LARGE SCALE GENOMIC DNA]</scope>
    <source>
        <strain evidence="2">DSM 17875</strain>
    </source>
</reference>
<keyword evidence="2" id="KW-1185">Reference proteome</keyword>
<dbReference type="InterPro" id="IPR011978">
    <property type="entry name" value="YgfB-like"/>
</dbReference>
<name>A0A1H2F864_9PSED</name>
<dbReference type="AlphaFoldDB" id="A0A1H2F864"/>
<evidence type="ECO:0000313" key="1">
    <source>
        <dbReference type="EMBL" id="SDU03519.1"/>
    </source>
</evidence>
<dbReference type="InterPro" id="IPR036255">
    <property type="entry name" value="YgfB-like_sf"/>
</dbReference>
<dbReference type="NCBIfam" id="TIGR02292">
    <property type="entry name" value="ygfB_yecA"/>
    <property type="match status" value="1"/>
</dbReference>
<organism evidence="1 2">
    <name type="scientific">Pseudomonas pohangensis</name>
    <dbReference type="NCBI Taxonomy" id="364197"/>
    <lineage>
        <taxon>Bacteria</taxon>
        <taxon>Pseudomonadati</taxon>
        <taxon>Pseudomonadota</taxon>
        <taxon>Gammaproteobacteria</taxon>
        <taxon>Pseudomonadales</taxon>
        <taxon>Pseudomonadaceae</taxon>
        <taxon>Pseudomonas</taxon>
    </lineage>
</organism>